<evidence type="ECO:0000259" key="13">
    <source>
        <dbReference type="Pfam" id="PF20518"/>
    </source>
</evidence>
<dbReference type="InterPro" id="IPR024990">
    <property type="entry name" value="Apc1"/>
</dbReference>
<proteinExistence type="inferred from homology"/>
<keyword evidence="9" id="KW-0539">Nucleus</keyword>
<dbReference type="KEGG" id="ppp:112288650"/>
<feature type="domain" description="Anaphase-promoting complex subunit 1 N-terminal" evidence="11">
    <location>
        <begin position="75"/>
        <end position="287"/>
    </location>
</feature>
<dbReference type="Pfam" id="PF12859">
    <property type="entry name" value="ANAPC1"/>
    <property type="match status" value="2"/>
</dbReference>
<reference evidence="15 17" key="1">
    <citation type="journal article" date="2008" name="Science">
        <title>The Physcomitrella genome reveals evolutionary insights into the conquest of land by plants.</title>
        <authorList>
            <person name="Rensing S."/>
            <person name="Lang D."/>
            <person name="Zimmer A."/>
            <person name="Terry A."/>
            <person name="Salamov A."/>
            <person name="Shapiro H."/>
            <person name="Nishiyama T."/>
            <person name="Perroud P.-F."/>
            <person name="Lindquist E."/>
            <person name="Kamisugi Y."/>
            <person name="Tanahashi T."/>
            <person name="Sakakibara K."/>
            <person name="Fujita T."/>
            <person name="Oishi K."/>
            <person name="Shin-I T."/>
            <person name="Kuroki Y."/>
            <person name="Toyoda A."/>
            <person name="Suzuki Y."/>
            <person name="Hashimoto A."/>
            <person name="Yamaguchi K."/>
            <person name="Sugano A."/>
            <person name="Kohara Y."/>
            <person name="Fujiyama A."/>
            <person name="Anterola A."/>
            <person name="Aoki S."/>
            <person name="Ashton N."/>
            <person name="Barbazuk W.B."/>
            <person name="Barker E."/>
            <person name="Bennetzen J."/>
            <person name="Bezanilla M."/>
            <person name="Blankenship R."/>
            <person name="Cho S.H."/>
            <person name="Dutcher S."/>
            <person name="Estelle M."/>
            <person name="Fawcett J.A."/>
            <person name="Gundlach H."/>
            <person name="Hanada K."/>
            <person name="Heyl A."/>
            <person name="Hicks K.A."/>
            <person name="Hugh J."/>
            <person name="Lohr M."/>
            <person name="Mayer K."/>
            <person name="Melkozernov A."/>
            <person name="Murata T."/>
            <person name="Nelson D."/>
            <person name="Pils B."/>
            <person name="Prigge M."/>
            <person name="Reiss B."/>
            <person name="Renner T."/>
            <person name="Rombauts S."/>
            <person name="Rushton P."/>
            <person name="Sanderfoot A."/>
            <person name="Schween G."/>
            <person name="Shiu S.-H."/>
            <person name="Stueber K."/>
            <person name="Theodoulou F.L."/>
            <person name="Tu H."/>
            <person name="Van de Peer Y."/>
            <person name="Verrier P.J."/>
            <person name="Waters E."/>
            <person name="Wood A."/>
            <person name="Yang L."/>
            <person name="Cove D."/>
            <person name="Cuming A."/>
            <person name="Hasebe M."/>
            <person name="Lucas S."/>
            <person name="Mishler D.B."/>
            <person name="Reski R."/>
            <person name="Grigoriev I."/>
            <person name="Quatrano R.S."/>
            <person name="Boore J.L."/>
        </authorList>
    </citation>
    <scope>NUCLEOTIDE SEQUENCE [LARGE SCALE GENOMIC DNA]</scope>
    <source>
        <strain evidence="16 17">cv. Gransden 2004</strain>
    </source>
</reference>
<dbReference type="OMA" id="MQPPDSR"/>
<evidence type="ECO:0000256" key="5">
    <source>
        <dbReference type="ARBA" id="ARBA00022618"/>
    </source>
</evidence>
<feature type="domain" description="Anaphase-promoting complex subunit 1 N-terminal" evidence="11">
    <location>
        <begin position="313"/>
        <end position="541"/>
    </location>
</feature>
<dbReference type="Gene3D" id="1.25.10.10">
    <property type="entry name" value="Leucine-rich Repeat Variant"/>
    <property type="match status" value="2"/>
</dbReference>
<evidence type="ECO:0000259" key="11">
    <source>
        <dbReference type="Pfam" id="PF12859"/>
    </source>
</evidence>
<reference evidence="15 17" key="2">
    <citation type="journal article" date="2018" name="Plant J.">
        <title>The Physcomitrella patens chromosome-scale assembly reveals moss genome structure and evolution.</title>
        <authorList>
            <person name="Lang D."/>
            <person name="Ullrich K.K."/>
            <person name="Murat F."/>
            <person name="Fuchs J."/>
            <person name="Jenkins J."/>
            <person name="Haas F.B."/>
            <person name="Piednoel M."/>
            <person name="Gundlach H."/>
            <person name="Van Bel M."/>
            <person name="Meyberg R."/>
            <person name="Vives C."/>
            <person name="Morata J."/>
            <person name="Symeonidi A."/>
            <person name="Hiss M."/>
            <person name="Muchero W."/>
            <person name="Kamisugi Y."/>
            <person name="Saleh O."/>
            <person name="Blanc G."/>
            <person name="Decker E.L."/>
            <person name="van Gessel N."/>
            <person name="Grimwood J."/>
            <person name="Hayes R.D."/>
            <person name="Graham S.W."/>
            <person name="Gunter L.E."/>
            <person name="McDaniel S.F."/>
            <person name="Hoernstein S.N.W."/>
            <person name="Larsson A."/>
            <person name="Li F.W."/>
            <person name="Perroud P.F."/>
            <person name="Phillips J."/>
            <person name="Ranjan P."/>
            <person name="Rokshar D.S."/>
            <person name="Rothfels C.J."/>
            <person name="Schneider L."/>
            <person name="Shu S."/>
            <person name="Stevenson D.W."/>
            <person name="Thummler F."/>
            <person name="Tillich M."/>
            <person name="Villarreal Aguilar J.C."/>
            <person name="Widiez T."/>
            <person name="Wong G.K."/>
            <person name="Wymore A."/>
            <person name="Zhang Y."/>
            <person name="Zimmer A.D."/>
            <person name="Quatrano R.S."/>
            <person name="Mayer K.F.X."/>
            <person name="Goodstein D."/>
            <person name="Casacuberta J.M."/>
            <person name="Vandepoele K."/>
            <person name="Reski R."/>
            <person name="Cuming A.C."/>
            <person name="Tuskan G.A."/>
            <person name="Maumus F."/>
            <person name="Salse J."/>
            <person name="Schmutz J."/>
            <person name="Rensing S.A."/>
        </authorList>
    </citation>
    <scope>NUCLEOTIDE SEQUENCE [LARGE SCALE GENOMIC DNA]</scope>
    <source>
        <strain evidence="16 17">cv. Gransden 2004</strain>
    </source>
</reference>
<feature type="domain" description="Anaphase-promoting complex subunit 1 beta-sandwich" evidence="14">
    <location>
        <begin position="1537"/>
        <end position="1596"/>
    </location>
</feature>
<evidence type="ECO:0000313" key="16">
    <source>
        <dbReference type="EnsemblPlants" id="PAC:32957392.CDS.1"/>
    </source>
</evidence>
<dbReference type="Proteomes" id="UP000006727">
    <property type="component" value="Chromosome 11"/>
</dbReference>
<dbReference type="GO" id="GO:0007091">
    <property type="term" value="P:metaphase/anaphase transition of mitotic cell cycle"/>
    <property type="evidence" value="ECO:0000318"/>
    <property type="project" value="GO_Central"/>
</dbReference>
<dbReference type="InterPro" id="IPR049255">
    <property type="entry name" value="Apc1_N"/>
</dbReference>
<dbReference type="InterPro" id="IPR041221">
    <property type="entry name" value="APC1_C"/>
</dbReference>
<dbReference type="EMBL" id="ABEU02000011">
    <property type="protein sequence ID" value="PNR45485.1"/>
    <property type="molecule type" value="Genomic_DNA"/>
</dbReference>
<dbReference type="PANTHER" id="PTHR12827">
    <property type="entry name" value="MEIOTIC CHECKPOINT REGULATOR TSG24 FAMILY MEMBER"/>
    <property type="match status" value="1"/>
</dbReference>
<evidence type="ECO:0000259" key="14">
    <source>
        <dbReference type="Pfam" id="PF21282"/>
    </source>
</evidence>
<dbReference type="Gramene" id="Pp3c11_19460V3.1">
    <property type="protein sequence ID" value="PAC:32957392.CDS.1"/>
    <property type="gene ID" value="Pp3c11_19460"/>
</dbReference>
<feature type="domain" description="Anaphase-promoting complex subunit 1 middle" evidence="13">
    <location>
        <begin position="778"/>
        <end position="835"/>
    </location>
</feature>
<feature type="domain" description="Anaphase-promoting complex subunit 1 C-terminal" evidence="12">
    <location>
        <begin position="1669"/>
        <end position="1861"/>
    </location>
</feature>
<dbReference type="InterPro" id="IPR011989">
    <property type="entry name" value="ARM-like"/>
</dbReference>
<protein>
    <recommendedName>
        <fullName evidence="4">Anaphase-promoting complex subunit 1</fullName>
    </recommendedName>
</protein>
<accession>A0A2K1JVD8</accession>
<keyword evidence="5" id="KW-0132">Cell division</keyword>
<dbReference type="Pfam" id="PF18122">
    <property type="entry name" value="APC1_C"/>
    <property type="match status" value="1"/>
</dbReference>
<dbReference type="Pfam" id="PF01851">
    <property type="entry name" value="PC_rep"/>
    <property type="match status" value="1"/>
</dbReference>
<sequence>MPKARRPLCLLGLFEPYGREVVDGNEVAEPSGSDGAGSSGKEDLRGKYSIFDADAVCGKGGRLDQAAIGVTFWDHDEELYIQNNTVVWSAGHQVRKRFSCDATIVQAKWCRMSDTREPLLCVLHSDFINTYTPSGEMHIVPLHCRVSAIWPLPCGLLLQRGPDRTPRLSSDTFSMAMESPIHPRDWLREGFRDNVISPVPAGSSSARRSSFLSTLPVRPTSSFFYLQHPLEMPHPVRVEEGAKTRLLSDMDEKIIWSSTAVPYVVTYHTAKRQHTVWEVKAAPAESESNILKGAPAWDIMESISLQRSWTKKGGQQQAREVFMATDEDGVPLLCLVIAESQQLLALRLHSSDLSTDGQDKSKLEVSWNITAISAAPIVATRPRLKSTGSAAYDILTLSPDGTLFLHIGRYHICRYFLPISALESLKVRPPGKGSVSTSMPSDATSSGRDGAQKIVGLCDPVQGRVNVVTESGKMYRCAVSLTPSSAITVLCMNALSQGLRPALYRYLLSRLLEREFPIVDALRVTTAKSSGKPDLDWAAFSGLITEIIRDMPGDVLPPKDLAPPKPVKDDPSSWKFLLQSSMHQSNLAALRYPALMPEENFSILETLPLPGPIITDNADTETAVYYSVMVEILEVLHAVYEDCKLDTLRWRELWQLGATLSSLAAASGEMGYVDHYSRDFPLAVLPLPILPESVSLKNNGKVPPNLFQWLEKCLKGNRPAENTESLPGLLTKETASCVDWSRRVIGFYDLLTGGEVVNGRLPSGVQLSISSGIATTGEQRTVLAMVAEGFGLPELDRLPPGVSLPLRHALDRCREAPPGNWPAQAYVLIGREDLASTHVARPLKHMTSHKIGENLKMDESGTVTKQPDYLSMAAPYTSHLRPISSLPGFSDPNDTADANGTTAGVDPQLVDGMEHMATTSAPLRFGRDLRLNEVRRLLGSSKPVAVRTNNVPDVSDPDIVALQQAQLWQLAQRTTALPFGRGAFTLGTSSAMLTEALPIPKLILAGRLPSQNDATVNLDANTANLADVTSWPDFHNGVAAGLRLAPGQTKISRTWIVYNKPDEPNFSHAGLLMALGLLKHLGVLAATDVYRYLSQEHEATTVGVLLGMSAAHRGTMDPGISKMLYLHIPARHPPSYPELELPSLVQSAALLAVGLLYQGSAHRLTTEILLAEIGRKPVGDNALDREGHALAAGLALGLVTLGRGRDAWGLADLHIEDRLRYYISGGSDTIDERQRRFDGTVSSTNSVSRAFDDQTQIMEGSTVNLDVTAPGATLALGLMFMKTNCEVVAARLAIPDTHFSLEYVRPDFILLRLVARSLILWDSVQPTEEWIQAQVPGIVKEAILVSSKEGSPELPLNADADLEALAQAHVNILAGACLSIGLRYAGTSSAEARQSLRHYALYFMNEKRAAVPHGAAASPNNRRQYVDRNILETCLNVAVLSLSLVMAGTGHLDTFRLLRFLRRRTDADGITFGNQMAISMAIGFLFLGGGGLTFATNNGAVAALLIALYPRFPTAPNDHRCHLQAFRHLYVLATEKRCLQTVDVDTGLPVYVPIEMTLKETAHYGETTFSRVTPCILPERYLLKRVRVCGPRYWPQDTELPAVDKPWWEPGESGPFDGGILYVKRKVGARSYADDPIGCRSLLSRAIHKSGDDNCSRAAGRSQLSEVDQLVSTFSADPSMLAFAQLFCSGADNKKSSGDFDNFCLQALYESVSTDRPALLQTYLALYTSVEALIDRATGRGTSANGICSDSLSIYSLKVAMAYCDNIDQSAEGKPLVQRTFLSGLAKRVDDVLNSPLRSSSEAQDAEMKPYFSELFSYLDTWQFPLKQITQTEHGVKKTSGLGTRVCSIMFSCFLCWYGIPQPQRVASVLQQLVLEVPGFLNTRQSDLHSALPMLGLALPSTPLPALLRISECLPFLSLAKFR</sequence>
<keyword evidence="8" id="KW-0833">Ubl conjugation pathway</keyword>
<dbReference type="FunCoup" id="A0A2K1JVD8">
    <property type="interactions" value="2663"/>
</dbReference>
<evidence type="ECO:0000256" key="4">
    <source>
        <dbReference type="ARBA" id="ARBA00016070"/>
    </source>
</evidence>
<dbReference type="Pfam" id="PF21282">
    <property type="entry name" value="APC1_3rd"/>
    <property type="match status" value="1"/>
</dbReference>
<organism evidence="15">
    <name type="scientific">Physcomitrium patens</name>
    <name type="common">Spreading-leaved earth moss</name>
    <name type="synonym">Physcomitrella patens</name>
    <dbReference type="NCBI Taxonomy" id="3218"/>
    <lineage>
        <taxon>Eukaryota</taxon>
        <taxon>Viridiplantae</taxon>
        <taxon>Streptophyta</taxon>
        <taxon>Embryophyta</taxon>
        <taxon>Bryophyta</taxon>
        <taxon>Bryophytina</taxon>
        <taxon>Bryopsida</taxon>
        <taxon>Funariidae</taxon>
        <taxon>Funariales</taxon>
        <taxon>Funariaceae</taxon>
        <taxon>Physcomitrium</taxon>
    </lineage>
</organism>
<keyword evidence="10" id="KW-0131">Cell cycle</keyword>
<evidence type="ECO:0000256" key="7">
    <source>
        <dbReference type="ARBA" id="ARBA00022776"/>
    </source>
</evidence>
<evidence type="ECO:0000313" key="17">
    <source>
        <dbReference type="Proteomes" id="UP000006727"/>
    </source>
</evidence>
<evidence type="ECO:0000256" key="9">
    <source>
        <dbReference type="ARBA" id="ARBA00023242"/>
    </source>
</evidence>
<dbReference type="GeneID" id="112288650"/>
<dbReference type="PANTHER" id="PTHR12827:SF3">
    <property type="entry name" value="ANAPHASE-PROMOTING COMPLEX SUBUNIT 1"/>
    <property type="match status" value="1"/>
</dbReference>
<dbReference type="EnsemblPlants" id="Pp3c11_19460V3.1">
    <property type="protein sequence ID" value="PAC:32957392.CDS.1"/>
    <property type="gene ID" value="Pp3c11_19460"/>
</dbReference>
<dbReference type="RefSeq" id="XP_024388840.1">
    <property type="nucleotide sequence ID" value="XM_024533072.2"/>
</dbReference>
<dbReference type="STRING" id="3218.A0A2K1JVD8"/>
<name>A0A2K1JVD8_PHYPA</name>
<dbReference type="Gramene" id="Pp3c11_19460V3.3">
    <property type="protein sequence ID" value="PAC:32957394.CDS.1"/>
    <property type="gene ID" value="Pp3c11_19460"/>
</dbReference>
<dbReference type="InterPro" id="IPR048971">
    <property type="entry name" value="Apc1_3rd"/>
</dbReference>
<dbReference type="Gramene" id="Pp3c11_19460V3.2">
    <property type="protein sequence ID" value="PAC:32957393.CDS.1"/>
    <property type="gene ID" value="Pp3c11_19460"/>
</dbReference>
<evidence type="ECO:0000256" key="2">
    <source>
        <dbReference type="ARBA" id="ARBA00004906"/>
    </source>
</evidence>
<keyword evidence="6" id="KW-0677">Repeat</keyword>
<dbReference type="GO" id="GO:0060090">
    <property type="term" value="F:molecular adaptor activity"/>
    <property type="evidence" value="ECO:0000318"/>
    <property type="project" value="GO_Central"/>
</dbReference>
<dbReference type="EnsemblPlants" id="Pp3c11_19460V3.2">
    <property type="protein sequence ID" value="PAC:32957393.CDS.1"/>
    <property type="gene ID" value="Pp3c11_19460"/>
</dbReference>
<evidence type="ECO:0000256" key="10">
    <source>
        <dbReference type="ARBA" id="ARBA00023306"/>
    </source>
</evidence>
<evidence type="ECO:0000256" key="3">
    <source>
        <dbReference type="ARBA" id="ARBA00010547"/>
    </source>
</evidence>
<dbReference type="GO" id="GO:0051301">
    <property type="term" value="P:cell division"/>
    <property type="evidence" value="ECO:0007669"/>
    <property type="project" value="UniProtKB-KW"/>
</dbReference>
<evidence type="ECO:0000256" key="6">
    <source>
        <dbReference type="ARBA" id="ARBA00022737"/>
    </source>
</evidence>
<evidence type="ECO:0000256" key="1">
    <source>
        <dbReference type="ARBA" id="ARBA00004123"/>
    </source>
</evidence>
<dbReference type="GO" id="GO:0005680">
    <property type="term" value="C:anaphase-promoting complex"/>
    <property type="evidence" value="ECO:0000318"/>
    <property type="project" value="GO_Central"/>
</dbReference>
<reference evidence="16" key="3">
    <citation type="submission" date="2020-12" db="UniProtKB">
        <authorList>
            <consortium name="EnsemblPlants"/>
        </authorList>
    </citation>
    <scope>IDENTIFICATION</scope>
</reference>
<feature type="domain" description="Anaphase-promoting complex subunit 1 middle" evidence="13">
    <location>
        <begin position="555"/>
        <end position="730"/>
    </location>
</feature>
<dbReference type="GO" id="GO:0070979">
    <property type="term" value="P:protein K11-linked ubiquitination"/>
    <property type="evidence" value="ECO:0000318"/>
    <property type="project" value="GO_Central"/>
</dbReference>
<dbReference type="FunFam" id="1.25.10.10:FF:000211">
    <property type="entry name" value="Anaphase-promoting complex subunit 1"/>
    <property type="match status" value="1"/>
</dbReference>
<dbReference type="EnsemblPlants" id="Pp3c11_19460V3.3">
    <property type="protein sequence ID" value="PAC:32957394.CDS.1"/>
    <property type="gene ID" value="Pp3c11_19460"/>
</dbReference>
<comment type="similarity">
    <text evidence="3">Belongs to the APC1 family.</text>
</comment>
<keyword evidence="17" id="KW-1185">Reference proteome</keyword>
<comment type="subcellular location">
    <subcellularLocation>
        <location evidence="1">Nucleus</location>
    </subcellularLocation>
</comment>
<dbReference type="GO" id="GO:0031145">
    <property type="term" value="P:anaphase-promoting complex-dependent catabolic process"/>
    <property type="evidence" value="ECO:0000318"/>
    <property type="project" value="GO_Central"/>
</dbReference>
<comment type="pathway">
    <text evidence="2">Protein modification; protein ubiquitination.</text>
</comment>
<evidence type="ECO:0000259" key="12">
    <source>
        <dbReference type="Pfam" id="PF18122"/>
    </source>
</evidence>
<keyword evidence="7" id="KW-0498">Mitosis</keyword>
<gene>
    <name evidence="16" type="primary">LOC112288650</name>
    <name evidence="15" type="ORF">PHYPA_015256</name>
</gene>
<dbReference type="OrthoDB" id="26401at2759"/>
<dbReference type="InterPro" id="IPR002015">
    <property type="entry name" value="Proteasome/cyclosome_rpt"/>
</dbReference>
<dbReference type="PaxDb" id="3218-PP1S123_72V6.1"/>
<evidence type="ECO:0000313" key="15">
    <source>
        <dbReference type="EMBL" id="PNR45485.1"/>
    </source>
</evidence>
<dbReference type="InterPro" id="IPR046794">
    <property type="entry name" value="Apc1_MidN"/>
</dbReference>
<evidence type="ECO:0000256" key="8">
    <source>
        <dbReference type="ARBA" id="ARBA00022786"/>
    </source>
</evidence>
<dbReference type="Pfam" id="PF20518">
    <property type="entry name" value="Apc1_MidN"/>
    <property type="match status" value="2"/>
</dbReference>